<dbReference type="PANTHER" id="PTHR43537:SF54">
    <property type="entry name" value="TRANSCRIPTIONAL REGULATOR, GNTR FAMILY"/>
    <property type="match status" value="1"/>
</dbReference>
<dbReference type="PROSITE" id="PS50949">
    <property type="entry name" value="HTH_GNTR"/>
    <property type="match status" value="1"/>
</dbReference>
<proteinExistence type="predicted"/>
<dbReference type="Pfam" id="PF07729">
    <property type="entry name" value="FCD"/>
    <property type="match status" value="1"/>
</dbReference>
<gene>
    <name evidence="5" type="ORF">HGO97_010390</name>
</gene>
<keyword evidence="1" id="KW-0805">Transcription regulation</keyword>
<evidence type="ECO:0000259" key="4">
    <source>
        <dbReference type="PROSITE" id="PS50949"/>
    </source>
</evidence>
<reference evidence="5 6" key="1">
    <citation type="submission" date="2021-06" db="EMBL/GenBank/DDBJ databases">
        <title>Faecalicatena sp. nov. isolated from porcine feces.</title>
        <authorList>
            <person name="Oh B.S."/>
            <person name="Lee J.H."/>
        </authorList>
    </citation>
    <scope>NUCLEOTIDE SEQUENCE [LARGE SCALE GENOMIC DNA]</scope>
    <source>
        <strain evidence="5 6">AGMB00832</strain>
    </source>
</reference>
<accession>A0ABS6D4H7</accession>
<dbReference type="Pfam" id="PF00392">
    <property type="entry name" value="GntR"/>
    <property type="match status" value="1"/>
</dbReference>
<feature type="domain" description="HTH gntR-type" evidence="4">
    <location>
        <begin position="14"/>
        <end position="82"/>
    </location>
</feature>
<protein>
    <submittedName>
        <fullName evidence="5">FadR family transcriptional regulator</fullName>
    </submittedName>
</protein>
<dbReference type="RefSeq" id="WP_216241294.1">
    <property type="nucleotide sequence ID" value="NZ_JABACJ020000008.1"/>
</dbReference>
<evidence type="ECO:0000313" key="6">
    <source>
        <dbReference type="Proteomes" id="UP000723714"/>
    </source>
</evidence>
<dbReference type="InterPro" id="IPR011711">
    <property type="entry name" value="GntR_C"/>
</dbReference>
<organism evidence="5 6">
    <name type="scientific">Faecalicatena faecalis</name>
    <dbReference type="NCBI Taxonomy" id="2726362"/>
    <lineage>
        <taxon>Bacteria</taxon>
        <taxon>Bacillati</taxon>
        <taxon>Bacillota</taxon>
        <taxon>Clostridia</taxon>
        <taxon>Lachnospirales</taxon>
        <taxon>Lachnospiraceae</taxon>
        <taxon>Faecalicatena</taxon>
    </lineage>
</organism>
<dbReference type="InterPro" id="IPR000524">
    <property type="entry name" value="Tscrpt_reg_HTH_GntR"/>
</dbReference>
<evidence type="ECO:0000256" key="3">
    <source>
        <dbReference type="ARBA" id="ARBA00023163"/>
    </source>
</evidence>
<comment type="caution">
    <text evidence="5">The sequence shown here is derived from an EMBL/GenBank/DDBJ whole genome shotgun (WGS) entry which is preliminary data.</text>
</comment>
<name>A0ABS6D4H7_9FIRM</name>
<sequence>MKNDISLITPISKDLLYVKIADAISDYIQKNNLVPGDKLPSERELAARFQTSRHSLREALRVLENQGIISSQMGSGTYVAHIHEKSNLYLDFVKINYLEMLNIKTELEKYAIKLAIGQVKEESLNELERLLCIMEESSRKGIFPSDIDKKFHYLLADLSGNKMLAQMIKKMIETFDEYYGVIPQSTQLCLDTVGCHRDILNAIKNQDAEAALSSCDEMCLIDQKLIQVVVNLDAGKENGS</sequence>
<keyword evidence="6" id="KW-1185">Reference proteome</keyword>
<dbReference type="CDD" id="cd07377">
    <property type="entry name" value="WHTH_GntR"/>
    <property type="match status" value="1"/>
</dbReference>
<evidence type="ECO:0000313" key="5">
    <source>
        <dbReference type="EMBL" id="MBU3876220.1"/>
    </source>
</evidence>
<keyword evidence="3" id="KW-0804">Transcription</keyword>
<evidence type="ECO:0000256" key="1">
    <source>
        <dbReference type="ARBA" id="ARBA00023015"/>
    </source>
</evidence>
<dbReference type="EMBL" id="JABACJ020000008">
    <property type="protein sequence ID" value="MBU3876220.1"/>
    <property type="molecule type" value="Genomic_DNA"/>
</dbReference>
<dbReference type="PANTHER" id="PTHR43537">
    <property type="entry name" value="TRANSCRIPTIONAL REGULATOR, GNTR FAMILY"/>
    <property type="match status" value="1"/>
</dbReference>
<dbReference type="SMART" id="SM00895">
    <property type="entry name" value="FCD"/>
    <property type="match status" value="1"/>
</dbReference>
<dbReference type="SMART" id="SM00345">
    <property type="entry name" value="HTH_GNTR"/>
    <property type="match status" value="1"/>
</dbReference>
<keyword evidence="2" id="KW-0238">DNA-binding</keyword>
<dbReference type="Proteomes" id="UP000723714">
    <property type="component" value="Unassembled WGS sequence"/>
</dbReference>
<evidence type="ECO:0000256" key="2">
    <source>
        <dbReference type="ARBA" id="ARBA00023125"/>
    </source>
</evidence>